<dbReference type="InterPro" id="IPR050590">
    <property type="entry name" value="Exosome_comp_Rrp42_subfam"/>
</dbReference>
<dbReference type="EMBL" id="JASPKY010000002">
    <property type="protein sequence ID" value="KAK9758980.1"/>
    <property type="molecule type" value="Genomic_DNA"/>
</dbReference>
<protein>
    <recommendedName>
        <fullName evidence="4">Exosome complex component RRP45</fullName>
    </recommendedName>
    <alternativeName>
        <fullName evidence="10">Exosome component 9</fullName>
    </alternativeName>
</protein>
<dbReference type="GO" id="GO:0016075">
    <property type="term" value="P:rRNA catabolic process"/>
    <property type="evidence" value="ECO:0007669"/>
    <property type="project" value="TreeGrafter"/>
</dbReference>
<sequence length="407" mass="45853">MSKLKELPISNCEKKFIKKALSEWNRLDGRAFEEFRELKIEFGKDWGCCTVSLGDTRVLAQVSCEVQQPKASRPSEGILYINLELTPLGAPNFEAGRQSELSVQLNRLLEKGLKDSKVVDLESLCIKVNEKVWMFRVDINVLNHEGNILDAASIAALTALSHFRRPDVTFDGEEFIIHTYAQKDPIPTVIHHYPVCISYAVFENGEVVLADPNLLEENVSDAQFTIGLNGYNEVCGMHLGGSAALNIDTILKTSQSAVRRAKTIIEAIKKYVEEDNTKRLNKEPVGMLLNLDIQTETSIEARNKLSLCLDKWNKVKKKKKKVPMEIHELCGSIESLGKNSAVLLPEETQGNKWIPSSDEEMDINPGKSEKQKHKGDIKMEGDSEEEEVLILNTTEQMKKKQKTRKED</sequence>
<evidence type="ECO:0000256" key="8">
    <source>
        <dbReference type="ARBA" id="ARBA00022884"/>
    </source>
</evidence>
<accession>A0AAW1NM19</accession>
<name>A0AAW1NM19_POPJA</name>
<dbReference type="AlphaFoldDB" id="A0AAW1NM19"/>
<dbReference type="InterPro" id="IPR015847">
    <property type="entry name" value="ExoRNase_PH_dom2"/>
</dbReference>
<dbReference type="Proteomes" id="UP001458880">
    <property type="component" value="Unassembled WGS sequence"/>
</dbReference>
<keyword evidence="5" id="KW-0963">Cytoplasm</keyword>
<comment type="subcellular location">
    <subcellularLocation>
        <location evidence="1">Cytoplasm</location>
    </subcellularLocation>
    <subcellularLocation>
        <location evidence="2">Nucleus</location>
        <location evidence="2">Nucleolus</location>
    </subcellularLocation>
</comment>
<keyword evidence="7" id="KW-0271">Exosome</keyword>
<dbReference type="GO" id="GO:0071038">
    <property type="term" value="P:TRAMP-dependent tRNA surveillance pathway"/>
    <property type="evidence" value="ECO:0007669"/>
    <property type="project" value="TreeGrafter"/>
</dbReference>
<keyword evidence="9" id="KW-0539">Nucleus</keyword>
<comment type="caution">
    <text evidence="14">The sequence shown here is derived from an EMBL/GenBank/DDBJ whole genome shotgun (WGS) entry which is preliminary data.</text>
</comment>
<dbReference type="InterPro" id="IPR001247">
    <property type="entry name" value="ExoRNase_PH_dom1"/>
</dbReference>
<dbReference type="PANTHER" id="PTHR11097">
    <property type="entry name" value="EXOSOME COMPLEX EXONUCLEASE RIBOSOMAL RNA PROCESSING PROTEIN"/>
    <property type="match status" value="1"/>
</dbReference>
<dbReference type="GO" id="GO:0071035">
    <property type="term" value="P:nuclear polyadenylation-dependent rRNA catabolic process"/>
    <property type="evidence" value="ECO:0007669"/>
    <property type="project" value="TreeGrafter"/>
</dbReference>
<dbReference type="GO" id="GO:0034473">
    <property type="term" value="P:U1 snRNA 3'-end processing"/>
    <property type="evidence" value="ECO:0007669"/>
    <property type="project" value="TreeGrafter"/>
</dbReference>
<evidence type="ECO:0000259" key="12">
    <source>
        <dbReference type="Pfam" id="PF01138"/>
    </source>
</evidence>
<dbReference type="GO" id="GO:0034475">
    <property type="term" value="P:U4 snRNA 3'-end processing"/>
    <property type="evidence" value="ECO:0007669"/>
    <property type="project" value="TreeGrafter"/>
</dbReference>
<evidence type="ECO:0000259" key="13">
    <source>
        <dbReference type="Pfam" id="PF03725"/>
    </source>
</evidence>
<dbReference type="Gene3D" id="3.30.230.70">
    <property type="entry name" value="GHMP Kinase, N-terminal domain"/>
    <property type="match status" value="1"/>
</dbReference>
<feature type="domain" description="Exoribonuclease phosphorolytic" evidence="12">
    <location>
        <begin position="34"/>
        <end position="166"/>
    </location>
</feature>
<dbReference type="GO" id="GO:0000177">
    <property type="term" value="C:cytoplasmic exosome (RNase complex)"/>
    <property type="evidence" value="ECO:0007669"/>
    <property type="project" value="TreeGrafter"/>
</dbReference>
<evidence type="ECO:0000256" key="3">
    <source>
        <dbReference type="ARBA" id="ARBA00006678"/>
    </source>
</evidence>
<evidence type="ECO:0000313" key="14">
    <source>
        <dbReference type="EMBL" id="KAK9758980.1"/>
    </source>
</evidence>
<proteinExistence type="inferred from homology"/>
<dbReference type="GO" id="GO:0000467">
    <property type="term" value="P:exonucleolytic trimming to generate mature 3'-end of 5.8S rRNA from tricistronic rRNA transcript (SSU-rRNA, 5.8S rRNA, LSU-rRNA)"/>
    <property type="evidence" value="ECO:0007669"/>
    <property type="project" value="TreeGrafter"/>
</dbReference>
<evidence type="ECO:0000256" key="10">
    <source>
        <dbReference type="ARBA" id="ARBA00032660"/>
    </source>
</evidence>
<dbReference type="GO" id="GO:0000176">
    <property type="term" value="C:nuclear exosome (RNase complex)"/>
    <property type="evidence" value="ECO:0007669"/>
    <property type="project" value="TreeGrafter"/>
</dbReference>
<dbReference type="SUPFAM" id="SSF55666">
    <property type="entry name" value="Ribonuclease PH domain 2-like"/>
    <property type="match status" value="1"/>
</dbReference>
<dbReference type="GO" id="GO:0005730">
    <property type="term" value="C:nucleolus"/>
    <property type="evidence" value="ECO:0007669"/>
    <property type="project" value="UniProtKB-SubCell"/>
</dbReference>
<feature type="region of interest" description="Disordered" evidence="11">
    <location>
        <begin position="351"/>
        <end position="407"/>
    </location>
</feature>
<keyword evidence="6" id="KW-0698">rRNA processing</keyword>
<reference evidence="14 15" key="1">
    <citation type="journal article" date="2024" name="BMC Genomics">
        <title>De novo assembly and annotation of Popillia japonica's genome with initial clues to its potential as an invasive pest.</title>
        <authorList>
            <person name="Cucini C."/>
            <person name="Boschi S."/>
            <person name="Funari R."/>
            <person name="Cardaioli E."/>
            <person name="Iannotti N."/>
            <person name="Marturano G."/>
            <person name="Paoli F."/>
            <person name="Bruttini M."/>
            <person name="Carapelli A."/>
            <person name="Frati F."/>
            <person name="Nardi F."/>
        </authorList>
    </citation>
    <scope>NUCLEOTIDE SEQUENCE [LARGE SCALE GENOMIC DNA]</scope>
    <source>
        <strain evidence="14">DMR45628</strain>
    </source>
</reference>
<gene>
    <name evidence="14" type="ORF">QE152_g206</name>
</gene>
<dbReference type="GO" id="GO:0071028">
    <property type="term" value="P:nuclear mRNA surveillance"/>
    <property type="evidence" value="ECO:0007669"/>
    <property type="project" value="TreeGrafter"/>
</dbReference>
<evidence type="ECO:0000256" key="6">
    <source>
        <dbReference type="ARBA" id="ARBA00022552"/>
    </source>
</evidence>
<dbReference type="SUPFAM" id="SSF54211">
    <property type="entry name" value="Ribosomal protein S5 domain 2-like"/>
    <property type="match status" value="1"/>
</dbReference>
<dbReference type="GO" id="GO:0034476">
    <property type="term" value="P:U5 snRNA 3'-end processing"/>
    <property type="evidence" value="ECO:0007669"/>
    <property type="project" value="TreeGrafter"/>
</dbReference>
<evidence type="ECO:0000256" key="1">
    <source>
        <dbReference type="ARBA" id="ARBA00004496"/>
    </source>
</evidence>
<comment type="similarity">
    <text evidence="3">Belongs to the RNase PH family.</text>
</comment>
<evidence type="ECO:0000256" key="9">
    <source>
        <dbReference type="ARBA" id="ARBA00023242"/>
    </source>
</evidence>
<keyword evidence="15" id="KW-1185">Reference proteome</keyword>
<dbReference type="GO" id="GO:0035925">
    <property type="term" value="F:mRNA 3'-UTR AU-rich region binding"/>
    <property type="evidence" value="ECO:0007669"/>
    <property type="project" value="TreeGrafter"/>
</dbReference>
<evidence type="ECO:0000256" key="4">
    <source>
        <dbReference type="ARBA" id="ARBA00019572"/>
    </source>
</evidence>
<feature type="domain" description="Exoribonuclease phosphorolytic" evidence="13">
    <location>
        <begin position="192"/>
        <end position="253"/>
    </location>
</feature>
<organism evidence="14 15">
    <name type="scientific">Popillia japonica</name>
    <name type="common">Japanese beetle</name>
    <dbReference type="NCBI Taxonomy" id="7064"/>
    <lineage>
        <taxon>Eukaryota</taxon>
        <taxon>Metazoa</taxon>
        <taxon>Ecdysozoa</taxon>
        <taxon>Arthropoda</taxon>
        <taxon>Hexapoda</taxon>
        <taxon>Insecta</taxon>
        <taxon>Pterygota</taxon>
        <taxon>Neoptera</taxon>
        <taxon>Endopterygota</taxon>
        <taxon>Coleoptera</taxon>
        <taxon>Polyphaga</taxon>
        <taxon>Scarabaeiformia</taxon>
        <taxon>Scarabaeidae</taxon>
        <taxon>Rutelinae</taxon>
        <taxon>Popillia</taxon>
    </lineage>
</organism>
<dbReference type="PANTHER" id="PTHR11097:SF14">
    <property type="entry name" value="EXOSOME COMPLEX COMPONENT RRP45"/>
    <property type="match status" value="1"/>
</dbReference>
<evidence type="ECO:0000313" key="15">
    <source>
        <dbReference type="Proteomes" id="UP001458880"/>
    </source>
</evidence>
<dbReference type="CDD" id="cd11368">
    <property type="entry name" value="RNase_PH_RRP45"/>
    <property type="match status" value="1"/>
</dbReference>
<evidence type="ECO:0000256" key="2">
    <source>
        <dbReference type="ARBA" id="ARBA00004604"/>
    </source>
</evidence>
<evidence type="ECO:0000256" key="5">
    <source>
        <dbReference type="ARBA" id="ARBA00022490"/>
    </source>
</evidence>
<dbReference type="InterPro" id="IPR027408">
    <property type="entry name" value="PNPase/RNase_PH_dom_sf"/>
</dbReference>
<dbReference type="FunFam" id="3.30.230.70:FF:000005">
    <property type="entry name" value="Exosome complex component RRP45"/>
    <property type="match status" value="1"/>
</dbReference>
<keyword evidence="8" id="KW-0694">RNA-binding</keyword>
<dbReference type="Pfam" id="PF03725">
    <property type="entry name" value="RNase_PH_C"/>
    <property type="match status" value="1"/>
</dbReference>
<evidence type="ECO:0000256" key="11">
    <source>
        <dbReference type="SAM" id="MobiDB-lite"/>
    </source>
</evidence>
<dbReference type="InterPro" id="IPR020568">
    <property type="entry name" value="Ribosomal_Su5_D2-typ_SF"/>
</dbReference>
<evidence type="ECO:0000256" key="7">
    <source>
        <dbReference type="ARBA" id="ARBA00022835"/>
    </source>
</evidence>
<dbReference type="InterPro" id="IPR036345">
    <property type="entry name" value="ExoRNase_PH_dom2_sf"/>
</dbReference>
<dbReference type="InterPro" id="IPR033100">
    <property type="entry name" value="Rrp45"/>
</dbReference>
<dbReference type="Pfam" id="PF01138">
    <property type="entry name" value="RNase_PH"/>
    <property type="match status" value="1"/>
</dbReference>